<sequence>MGNYKASFDVIGRNDLSVKIWKGKKPICGGILTIGQDFDIVLIRTLDKILRSNKIERLSLKSVEISGKMASSALSGMILRSVAKALEV</sequence>
<evidence type="ECO:0000313" key="1">
    <source>
        <dbReference type="EMBL" id="OGN25290.1"/>
    </source>
</evidence>
<dbReference type="EMBL" id="MGKJ01000003">
    <property type="protein sequence ID" value="OGN25290.1"/>
    <property type="molecule type" value="Genomic_DNA"/>
</dbReference>
<dbReference type="STRING" id="1802695.A3A13_00360"/>
<dbReference type="AlphaFoldDB" id="A0A1F8GJV9"/>
<reference evidence="1 2" key="1">
    <citation type="journal article" date="2016" name="Nat. Commun.">
        <title>Thousands of microbial genomes shed light on interconnected biogeochemical processes in an aquifer system.</title>
        <authorList>
            <person name="Anantharaman K."/>
            <person name="Brown C.T."/>
            <person name="Hug L.A."/>
            <person name="Sharon I."/>
            <person name="Castelle C.J."/>
            <person name="Probst A.J."/>
            <person name="Thomas B.C."/>
            <person name="Singh A."/>
            <person name="Wilkins M.J."/>
            <person name="Karaoz U."/>
            <person name="Brodie E.L."/>
            <person name="Williams K.H."/>
            <person name="Hubbard S.S."/>
            <person name="Banfield J.F."/>
        </authorList>
    </citation>
    <scope>NUCLEOTIDE SEQUENCE [LARGE SCALE GENOMIC DNA]</scope>
</reference>
<accession>A0A1F8GJV9</accession>
<comment type="caution">
    <text evidence="1">The sequence shown here is derived from an EMBL/GenBank/DDBJ whole genome shotgun (WGS) entry which is preliminary data.</text>
</comment>
<proteinExistence type="predicted"/>
<gene>
    <name evidence="1" type="ORF">A3A13_00360</name>
</gene>
<dbReference type="Proteomes" id="UP000178911">
    <property type="component" value="Unassembled WGS sequence"/>
</dbReference>
<protein>
    <submittedName>
        <fullName evidence="1">Uncharacterized protein</fullName>
    </submittedName>
</protein>
<name>A0A1F8GJV9_9BACT</name>
<organism evidence="1 2">
    <name type="scientific">Candidatus Yanofskybacteria bacterium RIFCSPLOWO2_01_FULL_43_22</name>
    <dbReference type="NCBI Taxonomy" id="1802695"/>
    <lineage>
        <taxon>Bacteria</taxon>
        <taxon>Candidatus Yanofskyibacteriota</taxon>
    </lineage>
</organism>
<evidence type="ECO:0000313" key="2">
    <source>
        <dbReference type="Proteomes" id="UP000178911"/>
    </source>
</evidence>